<dbReference type="Proteomes" id="UP000317318">
    <property type="component" value="Chromosome"/>
</dbReference>
<dbReference type="Pfam" id="PF01408">
    <property type="entry name" value="GFO_IDH_MocA"/>
    <property type="match status" value="1"/>
</dbReference>
<dbReference type="EC" id="1.1.1.18" evidence="3"/>
<dbReference type="PANTHER" id="PTHR43818:SF5">
    <property type="entry name" value="OXIDOREDUCTASE FAMILY PROTEIN"/>
    <property type="match status" value="1"/>
</dbReference>
<dbReference type="InterPro" id="IPR006311">
    <property type="entry name" value="TAT_signal"/>
</dbReference>
<dbReference type="RefSeq" id="WP_145364195.1">
    <property type="nucleotide sequence ID" value="NZ_CP036268.1"/>
</dbReference>
<dbReference type="PROSITE" id="PS51318">
    <property type="entry name" value="TAT"/>
    <property type="match status" value="1"/>
</dbReference>
<dbReference type="AlphaFoldDB" id="A0A517R2N8"/>
<dbReference type="GO" id="GO:0000166">
    <property type="term" value="F:nucleotide binding"/>
    <property type="evidence" value="ECO:0007669"/>
    <property type="project" value="InterPro"/>
</dbReference>
<name>A0A517R2N8_9PLAN</name>
<dbReference type="PANTHER" id="PTHR43818">
    <property type="entry name" value="BCDNA.GH03377"/>
    <property type="match status" value="1"/>
</dbReference>
<reference evidence="3 4" key="1">
    <citation type="submission" date="2019-02" db="EMBL/GenBank/DDBJ databases">
        <title>Deep-cultivation of Planctomycetes and their phenomic and genomic characterization uncovers novel biology.</title>
        <authorList>
            <person name="Wiegand S."/>
            <person name="Jogler M."/>
            <person name="Boedeker C."/>
            <person name="Pinto D."/>
            <person name="Vollmers J."/>
            <person name="Rivas-Marin E."/>
            <person name="Kohn T."/>
            <person name="Peeters S.H."/>
            <person name="Heuer A."/>
            <person name="Rast P."/>
            <person name="Oberbeckmann S."/>
            <person name="Bunk B."/>
            <person name="Jeske O."/>
            <person name="Meyerdierks A."/>
            <person name="Storesund J.E."/>
            <person name="Kallscheuer N."/>
            <person name="Luecker S."/>
            <person name="Lage O.M."/>
            <person name="Pohl T."/>
            <person name="Merkel B.J."/>
            <person name="Hornburger P."/>
            <person name="Mueller R.-W."/>
            <person name="Bruemmer F."/>
            <person name="Labrenz M."/>
            <person name="Spormann A.M."/>
            <person name="Op den Camp H."/>
            <person name="Overmann J."/>
            <person name="Amann R."/>
            <person name="Jetten M.S.M."/>
            <person name="Mascher T."/>
            <person name="Medema M.H."/>
            <person name="Devos D.P."/>
            <person name="Kaster A.-K."/>
            <person name="Ovreas L."/>
            <person name="Rohde M."/>
            <person name="Galperin M.Y."/>
            <person name="Jogler C."/>
        </authorList>
    </citation>
    <scope>NUCLEOTIDE SEQUENCE [LARGE SCALE GENOMIC DNA]</scope>
    <source>
        <strain evidence="3 4">Pan189</strain>
    </source>
</reference>
<evidence type="ECO:0000259" key="1">
    <source>
        <dbReference type="Pfam" id="PF01408"/>
    </source>
</evidence>
<dbReference type="GO" id="GO:0050112">
    <property type="term" value="F:inositol 2-dehydrogenase (NAD+) activity"/>
    <property type="evidence" value="ECO:0007669"/>
    <property type="project" value="UniProtKB-EC"/>
</dbReference>
<sequence length="414" mass="44853">MSDHETSKRPAGPLAGRIGVNRRQFLGDGARTAAGAVAGGVAFAQSAAAGPHDQDQPVRLGVIGVRHQGRPLAKSFAAIEGCRVTSVCDVDASVMTRTARELAEQSGVAPGIESDYRRILDAPEIDAIAIATPDHWHAQMIRDAVEAGKDVYVEPPLTRTLAELDGLSETIEANDRIVCVGLSQRGSTAFAEAMNYLRSGNIGHVRLAKAWAVNMRKPIPQRADSAEPNGVDYAAWLGPSGPRPFNANRFHRNWSSFWDYGCGELGLWGPHLLDVAALGLGVTLPTRVTAAGLTAAPPQETPDSLNVTYDYGDRIIQWEHREWSRRGPEGRNAAVAFYGTKGTLILDRGGWKVIDGEATAGRSIGFDPRSYLRSFLESIRSRQTAFDYESTSLSTRLCHLGNQAFREAREIRIG</sequence>
<feature type="domain" description="Gfo/Idh/MocA-like oxidoreductase N-terminal" evidence="1">
    <location>
        <begin position="59"/>
        <end position="181"/>
    </location>
</feature>
<feature type="domain" description="Gfo/Idh/MocA-like oxidoreductase bacterial type C-terminal" evidence="2">
    <location>
        <begin position="227"/>
        <end position="412"/>
    </location>
</feature>
<dbReference type="SUPFAM" id="SSF55347">
    <property type="entry name" value="Glyceraldehyde-3-phosphate dehydrogenase-like, C-terminal domain"/>
    <property type="match status" value="1"/>
</dbReference>
<protein>
    <submittedName>
        <fullName evidence="3">Inositol 2-dehydrogenase</fullName>
        <ecNumber evidence="3">1.1.1.18</ecNumber>
    </submittedName>
</protein>
<evidence type="ECO:0000313" key="3">
    <source>
        <dbReference type="EMBL" id="QDT38147.1"/>
    </source>
</evidence>
<dbReference type="Gene3D" id="3.30.360.10">
    <property type="entry name" value="Dihydrodipicolinate Reductase, domain 2"/>
    <property type="match status" value="1"/>
</dbReference>
<dbReference type="KEGG" id="svp:Pan189_25370"/>
<keyword evidence="3" id="KW-0560">Oxidoreductase</keyword>
<dbReference type="Pfam" id="PF19051">
    <property type="entry name" value="GFO_IDH_MocA_C2"/>
    <property type="match status" value="1"/>
</dbReference>
<dbReference type="InterPro" id="IPR000683">
    <property type="entry name" value="Gfo/Idh/MocA-like_OxRdtase_N"/>
</dbReference>
<dbReference type="OrthoDB" id="9788246at2"/>
<accession>A0A517R2N8</accession>
<dbReference type="EMBL" id="CP036268">
    <property type="protein sequence ID" value="QDT38147.1"/>
    <property type="molecule type" value="Genomic_DNA"/>
</dbReference>
<dbReference type="InterPro" id="IPR043906">
    <property type="entry name" value="Gfo/Idh/MocA_OxRdtase_bact_C"/>
</dbReference>
<gene>
    <name evidence="3" type="primary">iolG_8</name>
    <name evidence="3" type="ORF">Pan189_25370</name>
</gene>
<keyword evidence="4" id="KW-1185">Reference proteome</keyword>
<evidence type="ECO:0000259" key="2">
    <source>
        <dbReference type="Pfam" id="PF19051"/>
    </source>
</evidence>
<dbReference type="SUPFAM" id="SSF51735">
    <property type="entry name" value="NAD(P)-binding Rossmann-fold domains"/>
    <property type="match status" value="1"/>
</dbReference>
<evidence type="ECO:0000313" key="4">
    <source>
        <dbReference type="Proteomes" id="UP000317318"/>
    </source>
</evidence>
<dbReference type="Gene3D" id="3.40.50.720">
    <property type="entry name" value="NAD(P)-binding Rossmann-like Domain"/>
    <property type="match status" value="1"/>
</dbReference>
<organism evidence="3 4">
    <name type="scientific">Stratiformator vulcanicus</name>
    <dbReference type="NCBI Taxonomy" id="2527980"/>
    <lineage>
        <taxon>Bacteria</taxon>
        <taxon>Pseudomonadati</taxon>
        <taxon>Planctomycetota</taxon>
        <taxon>Planctomycetia</taxon>
        <taxon>Planctomycetales</taxon>
        <taxon>Planctomycetaceae</taxon>
        <taxon>Stratiformator</taxon>
    </lineage>
</organism>
<dbReference type="InterPro" id="IPR036291">
    <property type="entry name" value="NAD(P)-bd_dom_sf"/>
</dbReference>
<dbReference type="InterPro" id="IPR050463">
    <property type="entry name" value="Gfo/Idh/MocA_oxidrdct_glycsds"/>
</dbReference>
<proteinExistence type="predicted"/>